<feature type="transmembrane region" description="Helical" evidence="1">
    <location>
        <begin position="187"/>
        <end position="211"/>
    </location>
</feature>
<dbReference type="Proteomes" id="UP000275846">
    <property type="component" value="Unassembled WGS sequence"/>
</dbReference>
<feature type="transmembrane region" description="Helical" evidence="1">
    <location>
        <begin position="139"/>
        <end position="159"/>
    </location>
</feature>
<dbReference type="AlphaFoldDB" id="A0A183SLX4"/>
<accession>A0A183SLX4</accession>
<feature type="transmembrane region" description="Helical" evidence="1">
    <location>
        <begin position="94"/>
        <end position="119"/>
    </location>
</feature>
<gene>
    <name evidence="2" type="ORF">SSLN_LOCUS5222</name>
</gene>
<feature type="transmembrane region" description="Helical" evidence="1">
    <location>
        <begin position="322"/>
        <end position="353"/>
    </location>
</feature>
<reference evidence="4" key="1">
    <citation type="submission" date="2016-06" db="UniProtKB">
        <authorList>
            <consortium name="WormBaseParasite"/>
        </authorList>
    </citation>
    <scope>IDENTIFICATION</scope>
</reference>
<keyword evidence="1" id="KW-0472">Membrane</keyword>
<organism evidence="4">
    <name type="scientific">Schistocephalus solidus</name>
    <name type="common">Tapeworm</name>
    <dbReference type="NCBI Taxonomy" id="70667"/>
    <lineage>
        <taxon>Eukaryota</taxon>
        <taxon>Metazoa</taxon>
        <taxon>Spiralia</taxon>
        <taxon>Lophotrochozoa</taxon>
        <taxon>Platyhelminthes</taxon>
        <taxon>Cestoda</taxon>
        <taxon>Eucestoda</taxon>
        <taxon>Diphyllobothriidea</taxon>
        <taxon>Diphyllobothriidae</taxon>
        <taxon>Schistocephalus</taxon>
    </lineage>
</organism>
<evidence type="ECO:0000313" key="3">
    <source>
        <dbReference type="Proteomes" id="UP000275846"/>
    </source>
</evidence>
<reference evidence="2 3" key="2">
    <citation type="submission" date="2018-11" db="EMBL/GenBank/DDBJ databases">
        <authorList>
            <consortium name="Pathogen Informatics"/>
        </authorList>
    </citation>
    <scope>NUCLEOTIDE SEQUENCE [LARGE SCALE GENOMIC DNA]</scope>
    <source>
        <strain evidence="2 3">NST_G2</strain>
    </source>
</reference>
<evidence type="ECO:0000313" key="2">
    <source>
        <dbReference type="EMBL" id="VDL91607.1"/>
    </source>
</evidence>
<dbReference type="WBParaSite" id="SSLN_0000538501-mRNA-1">
    <property type="protein sequence ID" value="SSLN_0000538501-mRNA-1"/>
    <property type="gene ID" value="SSLN_0000538501"/>
</dbReference>
<keyword evidence="3" id="KW-1185">Reference proteome</keyword>
<evidence type="ECO:0000256" key="1">
    <source>
        <dbReference type="SAM" id="Phobius"/>
    </source>
</evidence>
<keyword evidence="1" id="KW-0812">Transmembrane</keyword>
<protein>
    <submittedName>
        <fullName evidence="4">G_PROTEIN_RECEP_F1_2 domain-containing protein</fullName>
    </submittedName>
</protein>
<dbReference type="OrthoDB" id="6275435at2759"/>
<evidence type="ECO:0000313" key="4">
    <source>
        <dbReference type="WBParaSite" id="SSLN_0000538501-mRNA-1"/>
    </source>
</evidence>
<proteinExistence type="predicted"/>
<feature type="transmembrane region" description="Helical" evidence="1">
    <location>
        <begin position="275"/>
        <end position="302"/>
    </location>
</feature>
<dbReference type="STRING" id="70667.A0A183SLX4"/>
<dbReference type="EMBL" id="UYSU01033169">
    <property type="protein sequence ID" value="VDL91607.1"/>
    <property type="molecule type" value="Genomic_DNA"/>
</dbReference>
<feature type="transmembrane region" description="Helical" evidence="1">
    <location>
        <begin position="26"/>
        <end position="46"/>
    </location>
</feature>
<sequence length="370" mass="41942">MADNSKPYWSCREDNFWPNALDLCKMMIEIFGCIANLTVTVLLFLLRGKKYEGLTLLRVLSLSCLIAAVISFIYEIVEPIKKTGNVFFDGMICIFWSTRFVFWYSKAHVYYSLFSFAFYRAAEMLQLQNYLIIPAKKRLIGYVLMVSICSFLSTAPRLLLAQPHLENCACAPPIKTLWILTMSYTHAFLWVALLAVIYPAILVYICIALFLKLRRTEGSKLVDDLDQLFFPEERESSSITGAISVPSQVHPDVCDGTILRAAAPKRVEDVFKPHVWSASFCIIPLTAAYIATFTYDATYHFLGAVGYLSYALYGSAHKFGELLLVLFFALVPMIIFFHIPALRSLIFVSIAFIQKRGRKVRLMDVGAQPS</sequence>
<name>A0A183SLX4_SCHSO</name>
<feature type="transmembrane region" description="Helical" evidence="1">
    <location>
        <begin position="53"/>
        <end position="74"/>
    </location>
</feature>
<keyword evidence="1" id="KW-1133">Transmembrane helix</keyword>